<accession>A0AAE1JW06</accession>
<evidence type="ECO:0000313" key="2">
    <source>
        <dbReference type="Proteomes" id="UP001293593"/>
    </source>
</evidence>
<evidence type="ECO:0008006" key="3">
    <source>
        <dbReference type="Google" id="ProtNLM"/>
    </source>
</evidence>
<sequence length="106" mass="12087">MAITVIRNGNITMFDYMDKDENKQSSPPPYEMSRIPNNLPLFLSYGGADALSVVEDVKLLLTDLQRHDPDKLVVNFVPEYAHMDFVFGVNAKQLVYDPLIAFIQCY</sequence>
<comment type="caution">
    <text evidence="1">The sequence shown here is derived from an EMBL/GenBank/DDBJ whole genome shotgun (WGS) entry which is preliminary data.</text>
</comment>
<organism evidence="1 2">
    <name type="scientific">Acacia crassicarpa</name>
    <name type="common">northern wattle</name>
    <dbReference type="NCBI Taxonomy" id="499986"/>
    <lineage>
        <taxon>Eukaryota</taxon>
        <taxon>Viridiplantae</taxon>
        <taxon>Streptophyta</taxon>
        <taxon>Embryophyta</taxon>
        <taxon>Tracheophyta</taxon>
        <taxon>Spermatophyta</taxon>
        <taxon>Magnoliopsida</taxon>
        <taxon>eudicotyledons</taxon>
        <taxon>Gunneridae</taxon>
        <taxon>Pentapetalae</taxon>
        <taxon>rosids</taxon>
        <taxon>fabids</taxon>
        <taxon>Fabales</taxon>
        <taxon>Fabaceae</taxon>
        <taxon>Caesalpinioideae</taxon>
        <taxon>mimosoid clade</taxon>
        <taxon>Acacieae</taxon>
        <taxon>Acacia</taxon>
    </lineage>
</organism>
<name>A0AAE1JW06_9FABA</name>
<gene>
    <name evidence="1" type="ORF">QN277_019143</name>
</gene>
<dbReference type="Proteomes" id="UP001293593">
    <property type="component" value="Unassembled WGS sequence"/>
</dbReference>
<keyword evidence="2" id="KW-1185">Reference proteome</keyword>
<dbReference type="Gene3D" id="3.40.50.1820">
    <property type="entry name" value="alpha/beta hydrolase"/>
    <property type="match status" value="1"/>
</dbReference>
<dbReference type="InterPro" id="IPR029058">
    <property type="entry name" value="AB_hydrolase_fold"/>
</dbReference>
<reference evidence="1" key="1">
    <citation type="submission" date="2023-10" db="EMBL/GenBank/DDBJ databases">
        <title>Chromosome-level genome of the transformable northern wattle, Acacia crassicarpa.</title>
        <authorList>
            <person name="Massaro I."/>
            <person name="Sinha N.R."/>
            <person name="Poethig S."/>
            <person name="Leichty A.R."/>
        </authorList>
    </citation>
    <scope>NUCLEOTIDE SEQUENCE</scope>
    <source>
        <strain evidence="1">Acra3RX</strain>
        <tissue evidence="1">Leaf</tissue>
    </source>
</reference>
<dbReference type="EMBL" id="JAWXYG010000004">
    <property type="protein sequence ID" value="KAK4276166.1"/>
    <property type="molecule type" value="Genomic_DNA"/>
</dbReference>
<evidence type="ECO:0000313" key="1">
    <source>
        <dbReference type="EMBL" id="KAK4276166.1"/>
    </source>
</evidence>
<proteinExistence type="predicted"/>
<dbReference type="SUPFAM" id="SSF53474">
    <property type="entry name" value="alpha/beta-Hydrolases"/>
    <property type="match status" value="1"/>
</dbReference>
<protein>
    <recommendedName>
        <fullName evidence="3">Triacylglycerol lipase</fullName>
    </recommendedName>
</protein>
<dbReference type="AlphaFoldDB" id="A0AAE1JW06"/>
<dbReference type="PANTHER" id="PTHR11005">
    <property type="entry name" value="LYSOSOMAL ACID LIPASE-RELATED"/>
    <property type="match status" value="1"/>
</dbReference>